<gene>
    <name evidence="1" type="primary">GPN2</name>
</gene>
<reference evidence="1" key="2">
    <citation type="submission" date="2025-09" db="UniProtKB">
        <authorList>
            <consortium name="Ensembl"/>
        </authorList>
    </citation>
    <scope>IDENTIFICATION</scope>
</reference>
<sequence>APCGLSLLPFNLDFYTDVMDLTYLLDHLAADPFFRKFLKLRNSQGSYKTTLETHISLTSFKHQLSEQESMTQVLRTGDKANVYCFGDLEGRNLACNDVSRCGSRL</sequence>
<proteinExistence type="predicted"/>
<organism evidence="1 2">
    <name type="scientific">Salmo trutta</name>
    <name type="common">Brown trout</name>
    <dbReference type="NCBI Taxonomy" id="8032"/>
    <lineage>
        <taxon>Eukaryota</taxon>
        <taxon>Metazoa</taxon>
        <taxon>Chordata</taxon>
        <taxon>Craniata</taxon>
        <taxon>Vertebrata</taxon>
        <taxon>Euteleostomi</taxon>
        <taxon>Actinopterygii</taxon>
        <taxon>Neopterygii</taxon>
        <taxon>Teleostei</taxon>
        <taxon>Protacanthopterygii</taxon>
        <taxon>Salmoniformes</taxon>
        <taxon>Salmonidae</taxon>
        <taxon>Salmoninae</taxon>
        <taxon>Salmo</taxon>
    </lineage>
</organism>
<protein>
    <submittedName>
        <fullName evidence="1">GPN-loop GTPase 2</fullName>
    </submittedName>
</protein>
<reference evidence="1" key="1">
    <citation type="submission" date="2025-08" db="UniProtKB">
        <authorList>
            <consortium name="Ensembl"/>
        </authorList>
    </citation>
    <scope>IDENTIFICATION</scope>
</reference>
<name>A0A674E9S9_SALTR</name>
<dbReference type="GeneTree" id="ENSGT00950000183172"/>
<accession>A0A674E9S9</accession>
<dbReference type="AlphaFoldDB" id="A0A674E9S9"/>
<keyword evidence="2" id="KW-1185">Reference proteome</keyword>
<evidence type="ECO:0000313" key="1">
    <source>
        <dbReference type="Ensembl" id="ENSSTUP00000105088.1"/>
    </source>
</evidence>
<dbReference type="Proteomes" id="UP000472277">
    <property type="component" value="Chromosome 3"/>
</dbReference>
<dbReference type="Ensembl" id="ENSSTUT00000112685.1">
    <property type="protein sequence ID" value="ENSSTUP00000105088.1"/>
    <property type="gene ID" value="ENSSTUG00000046892.1"/>
</dbReference>
<evidence type="ECO:0000313" key="2">
    <source>
        <dbReference type="Proteomes" id="UP000472277"/>
    </source>
</evidence>